<proteinExistence type="predicted"/>
<organism evidence="1 2">
    <name type="scientific">Mycobacterium mantenii</name>
    <dbReference type="NCBI Taxonomy" id="560555"/>
    <lineage>
        <taxon>Bacteria</taxon>
        <taxon>Bacillati</taxon>
        <taxon>Actinomycetota</taxon>
        <taxon>Actinomycetes</taxon>
        <taxon>Mycobacteriales</taxon>
        <taxon>Mycobacteriaceae</taxon>
        <taxon>Mycobacterium</taxon>
        <taxon>Mycobacterium avium complex (MAC)</taxon>
    </lineage>
</organism>
<dbReference type="InterPro" id="IPR019587">
    <property type="entry name" value="Polyketide_cyclase/dehydratase"/>
</dbReference>
<evidence type="ECO:0000313" key="2">
    <source>
        <dbReference type="Proteomes" id="UP000092389"/>
    </source>
</evidence>
<dbReference type="SUPFAM" id="SSF55961">
    <property type="entry name" value="Bet v1-like"/>
    <property type="match status" value="1"/>
</dbReference>
<dbReference type="EMBL" id="LZJU01000069">
    <property type="protein sequence ID" value="OBH76239.1"/>
    <property type="molecule type" value="Genomic_DNA"/>
</dbReference>
<sequence length="153" mass="16730">MTDIQRARTIAAPLEDIWNVLADFGSLSSWAANVDHSCVLHSGRNGQPVGTARRVQVKRDALVERITEFEPTRALAYDIDGLPGRLRRVANRWTLAPAGGTPVPETRVTLTSTVEIGSGPTRKLAERVLCRFLARQSDTMLAGLANRLENGRA</sequence>
<evidence type="ECO:0000313" key="1">
    <source>
        <dbReference type="EMBL" id="OBH76239.1"/>
    </source>
</evidence>
<comment type="caution">
    <text evidence="1">The sequence shown here is derived from an EMBL/GenBank/DDBJ whole genome shotgun (WGS) entry which is preliminary data.</text>
</comment>
<dbReference type="Pfam" id="PF10604">
    <property type="entry name" value="Polyketide_cyc2"/>
    <property type="match status" value="1"/>
</dbReference>
<dbReference type="CDD" id="cd07821">
    <property type="entry name" value="PYR_PYL_RCAR_like"/>
    <property type="match status" value="1"/>
</dbReference>
<gene>
    <name evidence="1" type="ORF">A5683_21345</name>
</gene>
<accession>A0A1A2T593</accession>
<protein>
    <submittedName>
        <fullName evidence="1">Cyclase</fullName>
    </submittedName>
</protein>
<name>A0A1A2TIQ7_MYCNT</name>
<accession>A0A1A2TIQ7</accession>
<dbReference type="InterPro" id="IPR023393">
    <property type="entry name" value="START-like_dom_sf"/>
</dbReference>
<dbReference type="RefSeq" id="WP_067836692.1">
    <property type="nucleotide sequence ID" value="NZ_LZJP01000109.1"/>
</dbReference>
<reference evidence="1 2" key="1">
    <citation type="submission" date="2016-06" db="EMBL/GenBank/DDBJ databases">
        <authorList>
            <person name="Kjaerup R.B."/>
            <person name="Dalgaard T.S."/>
            <person name="Juul-Madsen H.R."/>
        </authorList>
    </citation>
    <scope>NUCLEOTIDE SEQUENCE [LARGE SCALE GENOMIC DNA]</scope>
    <source>
        <strain evidence="1 2">E152</strain>
    </source>
</reference>
<dbReference type="AlphaFoldDB" id="A0A1A2TIQ7"/>
<dbReference type="Gene3D" id="3.30.530.20">
    <property type="match status" value="1"/>
</dbReference>
<dbReference type="OrthoDB" id="5182747at2"/>
<dbReference type="Proteomes" id="UP000092389">
    <property type="component" value="Unassembled WGS sequence"/>
</dbReference>